<dbReference type="InterPro" id="IPR012489">
    <property type="entry name" value="NucleaseA_inhib-like"/>
</dbReference>
<proteinExistence type="predicted"/>
<reference evidence="2 3" key="1">
    <citation type="submission" date="2022-04" db="EMBL/GenBank/DDBJ databases">
        <title>Hymenobacter sp. isolated from the air.</title>
        <authorList>
            <person name="Won M."/>
            <person name="Lee C.-M."/>
            <person name="Woen H.-Y."/>
            <person name="Kwon S.-W."/>
        </authorList>
    </citation>
    <scope>NUCLEOTIDE SEQUENCE [LARGE SCALE GENOMIC DNA]</scope>
    <source>
        <strain evidence="3">5116 S-27</strain>
    </source>
</reference>
<dbReference type="Proteomes" id="UP000831785">
    <property type="component" value="Chromosome"/>
</dbReference>
<dbReference type="Pfam" id="PF07924">
    <property type="entry name" value="NuiA"/>
    <property type="match status" value="1"/>
</dbReference>
<dbReference type="InterPro" id="IPR036587">
    <property type="entry name" value="NucleaseA_inhib-like_sf"/>
</dbReference>
<dbReference type="EMBL" id="CP095049">
    <property type="protein sequence ID" value="UOQ55692.1"/>
    <property type="molecule type" value="Genomic_DNA"/>
</dbReference>
<evidence type="ECO:0000256" key="1">
    <source>
        <dbReference type="SAM" id="MobiDB-lite"/>
    </source>
</evidence>
<keyword evidence="3" id="KW-1185">Reference proteome</keyword>
<evidence type="ECO:0000313" key="3">
    <source>
        <dbReference type="Proteomes" id="UP000831785"/>
    </source>
</evidence>
<dbReference type="SUPFAM" id="SSF82602">
    <property type="entry name" value="Nuclease A inhibitor (NuiA)"/>
    <property type="match status" value="1"/>
</dbReference>
<name>A0ABY4FI51_9BACT</name>
<protein>
    <submittedName>
        <fullName evidence="2">Nuclease A inhibitor family protein</fullName>
    </submittedName>
</protein>
<accession>A0ABY4FI51</accession>
<sequence length="180" mass="18864">MNELAAAISAQVPAGGGAKAGTEVKPLASKAERETTETNETTSTSAVNTATDPTAQQLRNLTQGLQFVSESDAPLEVVSLAAPAGAVTDAELLELTGQPAGTKVETVDLMHFLRNHTADDGVLGDPALSNRYKALQMFMKQELDETKVYRVGTGPQVQAYALGRTSDGKLAGFKTVLTET</sequence>
<feature type="region of interest" description="Disordered" evidence="1">
    <location>
        <begin position="13"/>
        <end position="46"/>
    </location>
</feature>
<dbReference type="Gene3D" id="3.40.1460.10">
    <property type="entry name" value="Nuclease A inhibitor-like"/>
    <property type="match status" value="1"/>
</dbReference>
<organism evidence="2 3">
    <name type="scientific">Hymenobacter cellulosivorans</name>
    <dbReference type="NCBI Taxonomy" id="2932249"/>
    <lineage>
        <taxon>Bacteria</taxon>
        <taxon>Pseudomonadati</taxon>
        <taxon>Bacteroidota</taxon>
        <taxon>Cytophagia</taxon>
        <taxon>Cytophagales</taxon>
        <taxon>Hymenobacteraceae</taxon>
        <taxon>Hymenobacter</taxon>
    </lineage>
</organism>
<gene>
    <name evidence="2" type="ORF">MUN80_16035</name>
</gene>
<evidence type="ECO:0000313" key="2">
    <source>
        <dbReference type="EMBL" id="UOQ55692.1"/>
    </source>
</evidence>